<accession>A0AAD6USB7</accession>
<dbReference type="Proteomes" id="UP001219525">
    <property type="component" value="Unassembled WGS sequence"/>
</dbReference>
<organism evidence="2 3">
    <name type="scientific">Mycena pura</name>
    <dbReference type="NCBI Taxonomy" id="153505"/>
    <lineage>
        <taxon>Eukaryota</taxon>
        <taxon>Fungi</taxon>
        <taxon>Dikarya</taxon>
        <taxon>Basidiomycota</taxon>
        <taxon>Agaricomycotina</taxon>
        <taxon>Agaricomycetes</taxon>
        <taxon>Agaricomycetidae</taxon>
        <taxon>Agaricales</taxon>
        <taxon>Marasmiineae</taxon>
        <taxon>Mycenaceae</taxon>
        <taxon>Mycena</taxon>
    </lineage>
</organism>
<evidence type="ECO:0000313" key="2">
    <source>
        <dbReference type="EMBL" id="KAJ7193525.1"/>
    </source>
</evidence>
<name>A0AAD6USB7_9AGAR</name>
<proteinExistence type="predicted"/>
<dbReference type="EMBL" id="JARJCW010000107">
    <property type="protein sequence ID" value="KAJ7193525.1"/>
    <property type="molecule type" value="Genomic_DNA"/>
</dbReference>
<feature type="compositionally biased region" description="Low complexity" evidence="1">
    <location>
        <begin position="337"/>
        <end position="358"/>
    </location>
</feature>
<reference evidence="2" key="1">
    <citation type="submission" date="2023-03" db="EMBL/GenBank/DDBJ databases">
        <title>Massive genome expansion in bonnet fungi (Mycena s.s.) driven by repeated elements and novel gene families across ecological guilds.</title>
        <authorList>
            <consortium name="Lawrence Berkeley National Laboratory"/>
            <person name="Harder C.B."/>
            <person name="Miyauchi S."/>
            <person name="Viragh M."/>
            <person name="Kuo A."/>
            <person name="Thoen E."/>
            <person name="Andreopoulos B."/>
            <person name="Lu D."/>
            <person name="Skrede I."/>
            <person name="Drula E."/>
            <person name="Henrissat B."/>
            <person name="Morin E."/>
            <person name="Kohler A."/>
            <person name="Barry K."/>
            <person name="LaButti K."/>
            <person name="Morin E."/>
            <person name="Salamov A."/>
            <person name="Lipzen A."/>
            <person name="Mereny Z."/>
            <person name="Hegedus B."/>
            <person name="Baldrian P."/>
            <person name="Stursova M."/>
            <person name="Weitz H."/>
            <person name="Taylor A."/>
            <person name="Grigoriev I.V."/>
            <person name="Nagy L.G."/>
            <person name="Martin F."/>
            <person name="Kauserud H."/>
        </authorList>
    </citation>
    <scope>NUCLEOTIDE SEQUENCE</scope>
    <source>
        <strain evidence="2">9144</strain>
    </source>
</reference>
<comment type="caution">
    <text evidence="2">The sequence shown here is derived from an EMBL/GenBank/DDBJ whole genome shotgun (WGS) entry which is preliminary data.</text>
</comment>
<keyword evidence="3" id="KW-1185">Reference proteome</keyword>
<gene>
    <name evidence="2" type="ORF">GGX14DRAFT_577145</name>
</gene>
<sequence>MLAQRTRQTRDASGRFSSAHENALAPSAEHLNVIHTPANRSPWDTPPSTESSLTPSPTSSRSSLPIFGELLSTIRRAPSTLTITTPDDDSDDEMPMDAWDGDTDKLSAQDFLRGFHRDVKVSTSSADKAKAFKNYLVANSDADDWYKALSAATKADMDLIDIAIEAQYPAEATVQPMPAEYTTDLLKCRLTTEELGTKVTVVDREVWAHHAWCAKMMRLALKANVSATATYIEQVCVELPGPLRKKIGKTFADWAAFIKAIRDVDTAELVLDMKEWREEKAQRDAVAKMLTRVPAVPTSPTAGSGLPAQQQTRWPAPMAGVNAFQAPGGGQGNLFTAPRAQQQPQAPRAPYQARGPPAIQTPLEGDQRRILVDAIARIVHHPDTDAERLAHADQQQQWWSAHRNVEMSANTPYPLRPGRAPVNSGECFRCGMVGHTNYMRGCNAPQDQCVSAREQRWRRIAAQALKEAPAGVRAVGVGSWDVDDYGRPFGSNKDRIEEVDQGNA</sequence>
<feature type="region of interest" description="Disordered" evidence="1">
    <location>
        <begin position="1"/>
        <end position="64"/>
    </location>
</feature>
<feature type="compositionally biased region" description="Low complexity" evidence="1">
    <location>
        <begin position="46"/>
        <end position="64"/>
    </location>
</feature>
<evidence type="ECO:0000313" key="3">
    <source>
        <dbReference type="Proteomes" id="UP001219525"/>
    </source>
</evidence>
<dbReference type="AlphaFoldDB" id="A0AAD6USB7"/>
<evidence type="ECO:0000256" key="1">
    <source>
        <dbReference type="SAM" id="MobiDB-lite"/>
    </source>
</evidence>
<protein>
    <submittedName>
        <fullName evidence="2">Uncharacterized protein</fullName>
    </submittedName>
</protein>
<feature type="region of interest" description="Disordered" evidence="1">
    <location>
        <begin position="330"/>
        <end position="361"/>
    </location>
</feature>